<comment type="caution">
    <text evidence="17">The sequence shown here is derived from an EMBL/GenBank/DDBJ whole genome shotgun (WGS) entry which is preliminary data.</text>
</comment>
<keyword evidence="6" id="KW-0812">Transmembrane</keyword>
<dbReference type="InterPro" id="IPR017375">
    <property type="entry name" value="PEX12"/>
</dbReference>
<accession>A0A1V2LAH9</accession>
<dbReference type="GO" id="GO:0006513">
    <property type="term" value="P:protein monoubiquitination"/>
    <property type="evidence" value="ECO:0007669"/>
    <property type="project" value="TreeGrafter"/>
</dbReference>
<keyword evidence="18" id="KW-1185">Reference proteome</keyword>
<evidence type="ECO:0000256" key="8">
    <source>
        <dbReference type="ARBA" id="ARBA00022771"/>
    </source>
</evidence>
<keyword evidence="10" id="KW-0653">Protein transport</keyword>
<evidence type="ECO:0000256" key="14">
    <source>
        <dbReference type="ARBA" id="ARBA00029692"/>
    </source>
</evidence>
<evidence type="ECO:0000256" key="7">
    <source>
        <dbReference type="ARBA" id="ARBA00022723"/>
    </source>
</evidence>
<dbReference type="GO" id="GO:0008270">
    <property type="term" value="F:zinc ion binding"/>
    <property type="evidence" value="ECO:0007669"/>
    <property type="project" value="UniProtKB-KW"/>
</dbReference>
<comment type="pathway">
    <text evidence="2">Protein modification; protein ubiquitination.</text>
</comment>
<evidence type="ECO:0000256" key="6">
    <source>
        <dbReference type="ARBA" id="ARBA00022692"/>
    </source>
</evidence>
<gene>
    <name evidence="17" type="ORF">BON22_0986</name>
</gene>
<evidence type="ECO:0000256" key="2">
    <source>
        <dbReference type="ARBA" id="ARBA00004906"/>
    </source>
</evidence>
<evidence type="ECO:0000256" key="5">
    <source>
        <dbReference type="ARBA" id="ARBA00022448"/>
    </source>
</evidence>
<sequence>MDYYSSLDPRSLSSTPTLFEIISSDELSSLLSPSLRYIIVNYAQQYPRQLLALALRGALEWYFLRKWNATFTDKFYGLKRASKVNVEVHDEGNKIFDLIESRRRLSRLQILGSLINVVGIDYIKEKLDVKYEQLKAKVALKQLRIIDWDTWVRVWFVKLYPSFKKLLKVFKHCVSIGISLGENKVPIIGRYALKD</sequence>
<dbReference type="OMA" id="IDWDTWV"/>
<dbReference type="PANTHER" id="PTHR12888:SF0">
    <property type="entry name" value="PEROXISOME ASSEMBLY PROTEIN 12"/>
    <property type="match status" value="1"/>
</dbReference>
<dbReference type="EMBL" id="MPUK01000002">
    <property type="protein sequence ID" value="ONH68907.1"/>
    <property type="molecule type" value="Genomic_DNA"/>
</dbReference>
<proteinExistence type="inferred from homology"/>
<keyword evidence="12" id="KW-0472">Membrane</keyword>
<evidence type="ECO:0000313" key="18">
    <source>
        <dbReference type="Proteomes" id="UP000189513"/>
    </source>
</evidence>
<evidence type="ECO:0000256" key="4">
    <source>
        <dbReference type="ARBA" id="ARBA00018980"/>
    </source>
</evidence>
<dbReference type="GO" id="GO:0005778">
    <property type="term" value="C:peroxisomal membrane"/>
    <property type="evidence" value="ECO:0007669"/>
    <property type="project" value="UniProtKB-SubCell"/>
</dbReference>
<evidence type="ECO:0000256" key="11">
    <source>
        <dbReference type="ARBA" id="ARBA00022989"/>
    </source>
</evidence>
<dbReference type="Proteomes" id="UP000189513">
    <property type="component" value="Unassembled WGS sequence"/>
</dbReference>
<evidence type="ECO:0000256" key="9">
    <source>
        <dbReference type="ARBA" id="ARBA00022833"/>
    </source>
</evidence>
<keyword evidence="11" id="KW-1133">Transmembrane helix</keyword>
<name>A0A1V2LAH9_CYBFA</name>
<evidence type="ECO:0000256" key="15">
    <source>
        <dbReference type="ARBA" id="ARBA00034505"/>
    </source>
</evidence>
<keyword evidence="8" id="KW-0863">Zinc-finger</keyword>
<feature type="domain" description="Pex N-terminal" evidence="16">
    <location>
        <begin position="25"/>
        <end position="170"/>
    </location>
</feature>
<comment type="similarity">
    <text evidence="3">Belongs to the pex2/pex10/pex12 family.</text>
</comment>
<dbReference type="GO" id="GO:0016562">
    <property type="term" value="P:protein import into peroxisome matrix, receptor recycling"/>
    <property type="evidence" value="ECO:0007669"/>
    <property type="project" value="UniProtKB-ARBA"/>
</dbReference>
<dbReference type="AlphaFoldDB" id="A0A1V2LAH9"/>
<reference evidence="18" key="1">
    <citation type="journal article" date="2017" name="Genome Announc.">
        <title>Genome sequences of Cyberlindnera fabianii 65, Pichia kudriavzevii 129, and Saccharomyces cerevisiae 131 isolated from fermented masau fruits in Zimbabwe.</title>
        <authorList>
            <person name="van Rijswijck I.M.H."/>
            <person name="Derks M.F.L."/>
            <person name="Abee T."/>
            <person name="de Ridder D."/>
            <person name="Smid E.J."/>
        </authorList>
    </citation>
    <scope>NUCLEOTIDE SEQUENCE [LARGE SCALE GENOMIC DNA]</scope>
    <source>
        <strain evidence="18">65</strain>
    </source>
</reference>
<dbReference type="Pfam" id="PF04757">
    <property type="entry name" value="Pex2_Pex12"/>
    <property type="match status" value="1"/>
</dbReference>
<evidence type="ECO:0000313" key="17">
    <source>
        <dbReference type="EMBL" id="ONH68907.1"/>
    </source>
</evidence>
<protein>
    <recommendedName>
        <fullName evidence="4">Peroxisome assembly protein 12</fullName>
    </recommendedName>
    <alternativeName>
        <fullName evidence="14">Peroxin-12</fullName>
    </alternativeName>
</protein>
<evidence type="ECO:0000256" key="13">
    <source>
        <dbReference type="ARBA" id="ARBA00023140"/>
    </source>
</evidence>
<dbReference type="PANTHER" id="PTHR12888">
    <property type="entry name" value="PEROXISOME ASSEMBLY PROTEIN 12 PEROXIN-12"/>
    <property type="match status" value="1"/>
</dbReference>
<comment type="subcellular location">
    <subcellularLocation>
        <location evidence="1">Peroxisome membrane</location>
        <topology evidence="1">Multi-pass membrane protein</topology>
    </subcellularLocation>
</comment>
<keyword evidence="5" id="KW-0813">Transport</keyword>
<organism evidence="17 18">
    <name type="scientific">Cyberlindnera fabianii</name>
    <name type="common">Yeast</name>
    <name type="synonym">Hansenula fabianii</name>
    <dbReference type="NCBI Taxonomy" id="36022"/>
    <lineage>
        <taxon>Eukaryota</taxon>
        <taxon>Fungi</taxon>
        <taxon>Dikarya</taxon>
        <taxon>Ascomycota</taxon>
        <taxon>Saccharomycotina</taxon>
        <taxon>Saccharomycetes</taxon>
        <taxon>Phaffomycetales</taxon>
        <taxon>Phaffomycetaceae</taxon>
        <taxon>Cyberlindnera</taxon>
    </lineage>
</organism>
<evidence type="ECO:0000256" key="10">
    <source>
        <dbReference type="ARBA" id="ARBA00022927"/>
    </source>
</evidence>
<dbReference type="VEuPathDB" id="FungiDB:BON22_0986"/>
<dbReference type="InterPro" id="IPR006845">
    <property type="entry name" value="Pex_N"/>
</dbReference>
<dbReference type="GO" id="GO:0004842">
    <property type="term" value="F:ubiquitin-protein transferase activity"/>
    <property type="evidence" value="ECO:0007669"/>
    <property type="project" value="TreeGrafter"/>
</dbReference>
<keyword evidence="7" id="KW-0479">Metal-binding</keyword>
<dbReference type="GO" id="GO:1990429">
    <property type="term" value="C:peroxisomal importomer complex"/>
    <property type="evidence" value="ECO:0007669"/>
    <property type="project" value="TreeGrafter"/>
</dbReference>
<comment type="subunit">
    <text evidence="15">Component of the PEX2-PEX10-PEX12 retrotranslocation channel, composed of PEX2, PEX10 and PEX12.</text>
</comment>
<keyword evidence="9" id="KW-0862">Zinc</keyword>
<evidence type="ECO:0000256" key="3">
    <source>
        <dbReference type="ARBA" id="ARBA00008704"/>
    </source>
</evidence>
<evidence type="ECO:0000259" key="16">
    <source>
        <dbReference type="Pfam" id="PF04757"/>
    </source>
</evidence>
<evidence type="ECO:0000256" key="1">
    <source>
        <dbReference type="ARBA" id="ARBA00004585"/>
    </source>
</evidence>
<dbReference type="STRING" id="36022.A0A1V2LAH9"/>
<keyword evidence="13" id="KW-0576">Peroxisome</keyword>
<evidence type="ECO:0000256" key="12">
    <source>
        <dbReference type="ARBA" id="ARBA00023136"/>
    </source>
</evidence>